<feature type="region of interest" description="Disordered" evidence="1">
    <location>
        <begin position="1"/>
        <end position="38"/>
    </location>
</feature>
<sequence length="54" mass="6300">MARRPVRPPADWDEMGSTLTRTDSNEIHLVDTSKSEEKTLRRRNNAMAMWKICP</sequence>
<organism evidence="2 3">
    <name type="scientific">Suttonella ornithocola</name>
    <dbReference type="NCBI Taxonomy" id="279832"/>
    <lineage>
        <taxon>Bacteria</taxon>
        <taxon>Pseudomonadati</taxon>
        <taxon>Pseudomonadota</taxon>
        <taxon>Gammaproteobacteria</taxon>
        <taxon>Cardiobacteriales</taxon>
        <taxon>Cardiobacteriaceae</taxon>
        <taxon>Suttonella</taxon>
    </lineage>
</organism>
<reference evidence="2 3" key="1">
    <citation type="submission" date="2018-06" db="EMBL/GenBank/DDBJ databases">
        <authorList>
            <consortium name="Pathogen Informatics"/>
            <person name="Doyle S."/>
        </authorList>
    </citation>
    <scope>NUCLEOTIDE SEQUENCE [LARGE SCALE GENOMIC DNA]</scope>
    <source>
        <strain evidence="2 3">NCTC13337</strain>
    </source>
</reference>
<evidence type="ECO:0000313" key="2">
    <source>
        <dbReference type="EMBL" id="SUO94939.1"/>
    </source>
</evidence>
<evidence type="ECO:0000313" key="3">
    <source>
        <dbReference type="Proteomes" id="UP000254601"/>
    </source>
</evidence>
<dbReference type="EMBL" id="UHIC01000001">
    <property type="protein sequence ID" value="SUO94939.1"/>
    <property type="molecule type" value="Genomic_DNA"/>
</dbReference>
<accession>A0A380MQN9</accession>
<gene>
    <name evidence="2" type="ORF">NCTC13337_01004</name>
</gene>
<protein>
    <submittedName>
        <fullName evidence="2">Uncharacterized protein</fullName>
    </submittedName>
</protein>
<feature type="compositionally biased region" description="Basic and acidic residues" evidence="1">
    <location>
        <begin position="23"/>
        <end position="38"/>
    </location>
</feature>
<dbReference type="Proteomes" id="UP000254601">
    <property type="component" value="Unassembled WGS sequence"/>
</dbReference>
<keyword evidence="3" id="KW-1185">Reference proteome</keyword>
<name>A0A380MQN9_9GAMM</name>
<evidence type="ECO:0000256" key="1">
    <source>
        <dbReference type="SAM" id="MobiDB-lite"/>
    </source>
</evidence>
<proteinExistence type="predicted"/>
<dbReference type="AlphaFoldDB" id="A0A380MQN9"/>